<proteinExistence type="predicted"/>
<dbReference type="RefSeq" id="WP_336546056.1">
    <property type="nucleotide sequence ID" value="NZ_JBBBDM010000014.1"/>
</dbReference>
<organism evidence="1 2">
    <name type="scientific">Sphingomonas kyungheensis</name>
    <dbReference type="NCBI Taxonomy" id="1069987"/>
    <lineage>
        <taxon>Bacteria</taxon>
        <taxon>Pseudomonadati</taxon>
        <taxon>Pseudomonadota</taxon>
        <taxon>Alphaproteobacteria</taxon>
        <taxon>Sphingomonadales</taxon>
        <taxon>Sphingomonadaceae</taxon>
        <taxon>Sphingomonas</taxon>
    </lineage>
</organism>
<keyword evidence="2" id="KW-1185">Reference proteome</keyword>
<dbReference type="EMBL" id="JBBBDM010000014">
    <property type="protein sequence ID" value="MEI5688841.1"/>
    <property type="molecule type" value="Genomic_DNA"/>
</dbReference>
<gene>
    <name evidence="1" type="ORF">V8201_17245</name>
</gene>
<evidence type="ECO:0000313" key="2">
    <source>
        <dbReference type="Proteomes" id="UP001367771"/>
    </source>
</evidence>
<reference evidence="1 2" key="1">
    <citation type="journal article" date="2013" name="Int. J. Syst. Evol. Microbiol.">
        <title>Sphingomonas kyungheensis sp. nov., a bacterium with ginsenoside-converting activity isolated from soil of a ginseng field.</title>
        <authorList>
            <person name="Son H.M."/>
            <person name="Yang J.E."/>
            <person name="Park Y."/>
            <person name="Han C.K."/>
            <person name="Kim S.G."/>
            <person name="Kook M."/>
            <person name="Yi T.H."/>
        </authorList>
    </citation>
    <scope>NUCLEOTIDE SEQUENCE [LARGE SCALE GENOMIC DNA]</scope>
    <source>
        <strain evidence="1 2">LMG 26582</strain>
    </source>
</reference>
<sequence>MQTSYHLRKTIVATGKAQASVLAWPMIGVSDLTGGCASRYVRSSYPVDHPPAAATVDRRGLLLSSGATAFQPPLSERSLGHEARVRLLYRGGDGSPLTGR</sequence>
<dbReference type="Proteomes" id="UP001367771">
    <property type="component" value="Unassembled WGS sequence"/>
</dbReference>
<accession>A0ABU8H6Y4</accession>
<evidence type="ECO:0000313" key="1">
    <source>
        <dbReference type="EMBL" id="MEI5688841.1"/>
    </source>
</evidence>
<protein>
    <submittedName>
        <fullName evidence="1">Uncharacterized protein</fullName>
    </submittedName>
</protein>
<name>A0ABU8H6Y4_9SPHN</name>
<comment type="caution">
    <text evidence="1">The sequence shown here is derived from an EMBL/GenBank/DDBJ whole genome shotgun (WGS) entry which is preliminary data.</text>
</comment>